<dbReference type="Proteomes" id="UP000560081">
    <property type="component" value="Unassembled WGS sequence"/>
</dbReference>
<dbReference type="AlphaFoldDB" id="A0A4Y8X203"/>
<dbReference type="InterPro" id="IPR050766">
    <property type="entry name" value="Bact_Lucif_Oxidored"/>
</dbReference>
<protein>
    <submittedName>
        <fullName evidence="4">Putative LLM family oxidoreductase</fullName>
    </submittedName>
</protein>
<dbReference type="GO" id="GO:0016705">
    <property type="term" value="F:oxidoreductase activity, acting on paired donors, with incorporation or reduction of molecular oxygen"/>
    <property type="evidence" value="ECO:0007669"/>
    <property type="project" value="InterPro"/>
</dbReference>
<dbReference type="PANTHER" id="PTHR30137">
    <property type="entry name" value="LUCIFERASE-LIKE MONOOXYGENASE"/>
    <property type="match status" value="1"/>
</dbReference>
<dbReference type="InterPro" id="IPR011251">
    <property type="entry name" value="Luciferase-like_dom"/>
</dbReference>
<evidence type="ECO:0000313" key="5">
    <source>
        <dbReference type="Proteomes" id="UP000560081"/>
    </source>
</evidence>
<dbReference type="InterPro" id="IPR036661">
    <property type="entry name" value="Luciferase-like_sf"/>
</dbReference>
<dbReference type="SUPFAM" id="SSF51679">
    <property type="entry name" value="Bacterial luciferase-like"/>
    <property type="match status" value="1"/>
</dbReference>
<evidence type="ECO:0000256" key="2">
    <source>
        <dbReference type="ARBA" id="ARBA00023033"/>
    </source>
</evidence>
<evidence type="ECO:0000256" key="1">
    <source>
        <dbReference type="ARBA" id="ARBA00023002"/>
    </source>
</evidence>
<keyword evidence="1" id="KW-0560">Oxidoreductase</keyword>
<keyword evidence="2" id="KW-0503">Monooxygenase</keyword>
<reference evidence="4 5" key="1">
    <citation type="submission" date="2020-08" db="EMBL/GenBank/DDBJ databases">
        <title>Sequencing the genomes of 1000 actinobacteria strains.</title>
        <authorList>
            <person name="Klenk H.-P."/>
        </authorList>
    </citation>
    <scope>NUCLEOTIDE SEQUENCE [LARGE SCALE GENOMIC DNA]</scope>
    <source>
        <strain evidence="4 5">DSM 19079</strain>
    </source>
</reference>
<evidence type="ECO:0000259" key="3">
    <source>
        <dbReference type="Pfam" id="PF00296"/>
    </source>
</evidence>
<organism evidence="4 5">
    <name type="scientific">Micrococcus flavus</name>
    <dbReference type="NCBI Taxonomy" id="384602"/>
    <lineage>
        <taxon>Bacteria</taxon>
        <taxon>Bacillati</taxon>
        <taxon>Actinomycetota</taxon>
        <taxon>Actinomycetes</taxon>
        <taxon>Micrococcales</taxon>
        <taxon>Micrococcaceae</taxon>
        <taxon>Micrococcus</taxon>
    </lineage>
</organism>
<dbReference type="Gene3D" id="3.20.20.30">
    <property type="entry name" value="Luciferase-like domain"/>
    <property type="match status" value="1"/>
</dbReference>
<accession>A0A4Y8X203</accession>
<feature type="domain" description="Luciferase-like" evidence="3">
    <location>
        <begin position="20"/>
        <end position="307"/>
    </location>
</feature>
<gene>
    <name evidence="4" type="ORF">BJ976_000219</name>
</gene>
<dbReference type="GO" id="GO:0005829">
    <property type="term" value="C:cytosol"/>
    <property type="evidence" value="ECO:0007669"/>
    <property type="project" value="TreeGrafter"/>
</dbReference>
<dbReference type="EMBL" id="JACHMC010000001">
    <property type="protein sequence ID" value="MBB4881868.1"/>
    <property type="molecule type" value="Genomic_DNA"/>
</dbReference>
<dbReference type="GO" id="GO:0004497">
    <property type="term" value="F:monooxygenase activity"/>
    <property type="evidence" value="ECO:0007669"/>
    <property type="project" value="UniProtKB-KW"/>
</dbReference>
<evidence type="ECO:0000313" key="4">
    <source>
        <dbReference type="EMBL" id="MBB4881868.1"/>
    </source>
</evidence>
<dbReference type="PANTHER" id="PTHR30137:SF8">
    <property type="entry name" value="BLR5498 PROTEIN"/>
    <property type="match status" value="1"/>
</dbReference>
<dbReference type="OrthoDB" id="9776438at2"/>
<comment type="caution">
    <text evidence="4">The sequence shown here is derived from an EMBL/GenBank/DDBJ whole genome shotgun (WGS) entry which is preliminary data.</text>
</comment>
<dbReference type="RefSeq" id="WP_135029350.1">
    <property type="nucleotide sequence ID" value="NZ_BMLA01000003.1"/>
</dbReference>
<sequence>MDLEFGIDTFGDRTADADGELETHAAGVRHVVDLGVTAEQAGLNAFNVGEHHRDDYTVSAPEMVLAAIAARTQRIRLGTAVTVLSSDDPVRVHERFATLDALSSGRAEAVLGRGSFTESFPLFGYSLHDYEDLFEEKLELFAQLRTQQPLTWSGRHTQDLDDVTLYPPLEGGEPLRTWVAVGGSPQSVVRAARHDLPLMLAIIGGPSSRFAPFAQLYRDAREKFGHEGESRVGFHMIGHVAETDHAAFQQFAQPYLSHHARLGAERGWPRMTPQALRGELDHGLMAVGSPETVARKVARGIQDLGASRVSFKVQHGPIAHEHNRRSVELFGEKVVPLVKDMLAGS</sequence>
<name>A0A4Y8X203_9MICC</name>
<proteinExistence type="predicted"/>
<dbReference type="Pfam" id="PF00296">
    <property type="entry name" value="Bac_luciferase"/>
    <property type="match status" value="1"/>
</dbReference>
<keyword evidence="5" id="KW-1185">Reference proteome</keyword>